<sequence length="271" mass="29211">MTYQLSCPQPGYYGQPTQFNYPGCWQAPSPRFPSQPPAPGYPEQHHQFSFAPPPGPPPSHGAPPPQAPAGASNIPTTGQFEGVQFRIDHRDSNSVLYLHLQPGAEVKAKPGSMLAMDATVKIKGSMKFSVKKLLLGGNMSQSTFTGPGEVLIAPETWGDIVPIHLDGHTQWSVKKDVYLACTMGVTHKAKSQGVEKALFSGEGLSVYNLIGAGIMWVTSLGAICSRTLQPGEQWIVDNGHLVAWTATYKVEKIEAGGFFSSLNTEEGFVCR</sequence>
<dbReference type="SUPFAM" id="SSF51219">
    <property type="entry name" value="TRAP-like"/>
    <property type="match status" value="1"/>
</dbReference>
<feature type="region of interest" description="Disordered" evidence="2">
    <location>
        <begin position="28"/>
        <end position="77"/>
    </location>
</feature>
<dbReference type="PANTHER" id="PTHR43657:SF1">
    <property type="entry name" value="ALTERED INHERITANCE OF MITOCHONDRIA PROTEIN 24, MITOCHONDRIAL"/>
    <property type="match status" value="1"/>
</dbReference>
<organism evidence="3 4">
    <name type="scientific">Trametes pubescens</name>
    <name type="common">White-rot fungus</name>
    <dbReference type="NCBI Taxonomy" id="154538"/>
    <lineage>
        <taxon>Eukaryota</taxon>
        <taxon>Fungi</taxon>
        <taxon>Dikarya</taxon>
        <taxon>Basidiomycota</taxon>
        <taxon>Agaricomycotina</taxon>
        <taxon>Agaricomycetes</taxon>
        <taxon>Polyporales</taxon>
        <taxon>Polyporaceae</taxon>
        <taxon>Trametes</taxon>
    </lineage>
</organism>
<proteinExistence type="inferred from homology"/>
<dbReference type="InterPro" id="IPR016031">
    <property type="entry name" value="Trp_RNA-bd_attenuator-like_dom"/>
</dbReference>
<dbReference type="EMBL" id="MNAD01000638">
    <property type="protein sequence ID" value="OJT11429.1"/>
    <property type="molecule type" value="Genomic_DNA"/>
</dbReference>
<reference evidence="3 4" key="1">
    <citation type="submission" date="2016-10" db="EMBL/GenBank/DDBJ databases">
        <title>Genome sequence of the basidiomycete white-rot fungus Trametes pubescens.</title>
        <authorList>
            <person name="Makela M.R."/>
            <person name="Granchi Z."/>
            <person name="Peng M."/>
            <person name="De Vries R.P."/>
            <person name="Grigoriev I."/>
            <person name="Riley R."/>
            <person name="Hilden K."/>
        </authorList>
    </citation>
    <scope>NUCLEOTIDE SEQUENCE [LARGE SCALE GENOMIC DNA]</scope>
    <source>
        <strain evidence="3 4">FBCC735</strain>
    </source>
</reference>
<evidence type="ECO:0000313" key="3">
    <source>
        <dbReference type="EMBL" id="OJT11429.1"/>
    </source>
</evidence>
<feature type="non-terminal residue" evidence="3">
    <location>
        <position position="271"/>
    </location>
</feature>
<dbReference type="GO" id="GO:0005739">
    <property type="term" value="C:mitochondrion"/>
    <property type="evidence" value="ECO:0007669"/>
    <property type="project" value="UniProtKB-SubCell"/>
</dbReference>
<comment type="similarity">
    <text evidence="1">Belongs to the AIM24 family.</text>
</comment>
<comment type="caution">
    <text evidence="3">The sequence shown here is derived from an EMBL/GenBank/DDBJ whole genome shotgun (WGS) entry which is preliminary data.</text>
</comment>
<evidence type="ECO:0000256" key="1">
    <source>
        <dbReference type="RuleBase" id="RU363045"/>
    </source>
</evidence>
<evidence type="ECO:0000256" key="2">
    <source>
        <dbReference type="SAM" id="MobiDB-lite"/>
    </source>
</evidence>
<name>A0A1M2VUY7_TRAPU</name>
<accession>A0A1M2VUY7</accession>
<dbReference type="InterPro" id="IPR036983">
    <property type="entry name" value="AIM24_sf"/>
</dbReference>
<dbReference type="PANTHER" id="PTHR43657">
    <property type="entry name" value="TRYPTOPHAN RNA-BINDING ATTENUATOR PROTEIN-LIKE PROTEIN"/>
    <property type="match status" value="1"/>
</dbReference>
<evidence type="ECO:0000313" key="4">
    <source>
        <dbReference type="Proteomes" id="UP000184267"/>
    </source>
</evidence>
<keyword evidence="4" id="KW-1185">Reference proteome</keyword>
<dbReference type="AlphaFoldDB" id="A0A1M2VUY7"/>
<dbReference type="Pfam" id="PF01987">
    <property type="entry name" value="AIM24"/>
    <property type="match status" value="1"/>
</dbReference>
<dbReference type="OrthoDB" id="1705416at2759"/>
<comment type="subcellular location">
    <subcellularLocation>
        <location evidence="1">Mitochondrion</location>
    </subcellularLocation>
</comment>
<feature type="compositionally biased region" description="Pro residues" evidence="2">
    <location>
        <begin position="51"/>
        <end position="67"/>
    </location>
</feature>
<keyword evidence="1" id="KW-0496">Mitochondrion</keyword>
<dbReference type="STRING" id="154538.A0A1M2VUY7"/>
<protein>
    <recommendedName>
        <fullName evidence="1">Altered inheritance of mitochondria protein 24, mitochondrial</fullName>
    </recommendedName>
</protein>
<gene>
    <name evidence="3" type="ORF">TRAPUB_12049</name>
</gene>
<dbReference type="InterPro" id="IPR002838">
    <property type="entry name" value="AIM24"/>
</dbReference>
<dbReference type="Proteomes" id="UP000184267">
    <property type="component" value="Unassembled WGS sequence"/>
</dbReference>
<dbReference type="Gene3D" id="3.60.160.10">
    <property type="entry name" value="Mitochondrial biogenesis AIM24"/>
    <property type="match status" value="1"/>
</dbReference>
<feature type="compositionally biased region" description="Pro residues" evidence="2">
    <location>
        <begin position="30"/>
        <end position="40"/>
    </location>
</feature>